<feature type="binding site" evidence="14">
    <location>
        <position position="154"/>
    </location>
    <ligand>
        <name>Zn(2+)</name>
        <dbReference type="ChEBI" id="CHEBI:29105"/>
        <label>1</label>
    </ligand>
</feature>
<evidence type="ECO:0000256" key="5">
    <source>
        <dbReference type="ARBA" id="ARBA00022723"/>
    </source>
</evidence>
<dbReference type="GO" id="GO:0042026">
    <property type="term" value="P:protein refolding"/>
    <property type="evidence" value="ECO:0007669"/>
    <property type="project" value="TreeGrafter"/>
</dbReference>
<feature type="binding site" evidence="14">
    <location>
        <position position="207"/>
    </location>
    <ligand>
        <name>Zn(2+)</name>
        <dbReference type="ChEBI" id="CHEBI:29105"/>
        <label>1</label>
    </ligand>
</feature>
<dbReference type="SMART" id="SM00271">
    <property type="entry name" value="DnaJ"/>
    <property type="match status" value="1"/>
</dbReference>
<dbReference type="NCBIfam" id="NF008035">
    <property type="entry name" value="PRK10767.1"/>
    <property type="match status" value="1"/>
</dbReference>
<dbReference type="Gene3D" id="2.10.230.10">
    <property type="entry name" value="Heat shock protein DnaJ, cysteine-rich domain"/>
    <property type="match status" value="1"/>
</dbReference>
<evidence type="ECO:0000256" key="1">
    <source>
        <dbReference type="ARBA" id="ARBA00004496"/>
    </source>
</evidence>
<evidence type="ECO:0000256" key="2">
    <source>
        <dbReference type="ARBA" id="ARBA00011738"/>
    </source>
</evidence>
<dbReference type="CDD" id="cd10747">
    <property type="entry name" value="DnaJ_C"/>
    <property type="match status" value="1"/>
</dbReference>
<keyword evidence="5 14" id="KW-0479">Metal-binding</keyword>
<dbReference type="GO" id="GO:0005737">
    <property type="term" value="C:cytoplasm"/>
    <property type="evidence" value="ECO:0007669"/>
    <property type="project" value="UniProtKB-SubCell"/>
</dbReference>
<dbReference type="InterPro" id="IPR001305">
    <property type="entry name" value="HSP_DnaJ_Cys-rich_dom"/>
</dbReference>
<dbReference type="PROSITE" id="PS51188">
    <property type="entry name" value="ZF_CR"/>
    <property type="match status" value="1"/>
</dbReference>
<dbReference type="SUPFAM" id="SSF46565">
    <property type="entry name" value="Chaperone J-domain"/>
    <property type="match status" value="1"/>
</dbReference>
<dbReference type="GO" id="GO:0006260">
    <property type="term" value="P:DNA replication"/>
    <property type="evidence" value="ECO:0007669"/>
    <property type="project" value="UniProtKB-KW"/>
</dbReference>
<evidence type="ECO:0000256" key="13">
    <source>
        <dbReference type="ARBA" id="ARBA00067609"/>
    </source>
</evidence>
<dbReference type="SUPFAM" id="SSF57938">
    <property type="entry name" value="DnaJ/Hsp40 cysteine-rich domain"/>
    <property type="match status" value="1"/>
</dbReference>
<dbReference type="InterPro" id="IPR018253">
    <property type="entry name" value="DnaJ_domain_CS"/>
</dbReference>
<dbReference type="CDD" id="cd10719">
    <property type="entry name" value="DnaJ_zf"/>
    <property type="match status" value="1"/>
</dbReference>
<keyword evidence="8 14" id="KW-0862">Zinc</keyword>
<dbReference type="Pfam" id="PF00684">
    <property type="entry name" value="DnaJ_CXXCXGXG"/>
    <property type="match status" value="1"/>
</dbReference>
<dbReference type="EMBL" id="FTNV01000001">
    <property type="protein sequence ID" value="SIR93202.1"/>
    <property type="molecule type" value="Genomic_DNA"/>
</dbReference>
<protein>
    <recommendedName>
        <fullName evidence="13 14">Chaperone protein DnaJ</fullName>
    </recommendedName>
</protein>
<accession>A0A1N7EYX8</accession>
<name>A0A1N7EYX8_9RHOB</name>
<dbReference type="CDD" id="cd06257">
    <property type="entry name" value="DnaJ"/>
    <property type="match status" value="1"/>
</dbReference>
<proteinExistence type="inferred from homology"/>
<dbReference type="GO" id="GO:0008270">
    <property type="term" value="F:zinc ion binding"/>
    <property type="evidence" value="ECO:0007669"/>
    <property type="project" value="UniProtKB-UniRule"/>
</dbReference>
<evidence type="ECO:0000256" key="12">
    <source>
        <dbReference type="ARBA" id="ARBA00061004"/>
    </source>
</evidence>
<dbReference type="GO" id="GO:0005524">
    <property type="term" value="F:ATP binding"/>
    <property type="evidence" value="ECO:0007669"/>
    <property type="project" value="InterPro"/>
</dbReference>
<feature type="repeat" description="CXXCXGXG motif" evidence="14">
    <location>
        <begin position="154"/>
        <end position="161"/>
    </location>
</feature>
<feature type="zinc finger region" description="CR-type" evidence="15">
    <location>
        <begin position="141"/>
        <end position="219"/>
    </location>
</feature>
<dbReference type="RefSeq" id="WP_076530882.1">
    <property type="nucleotide sequence ID" value="NZ_FOAC01000001.1"/>
</dbReference>
<evidence type="ECO:0000256" key="9">
    <source>
        <dbReference type="ARBA" id="ARBA00023016"/>
    </source>
</evidence>
<evidence type="ECO:0000256" key="3">
    <source>
        <dbReference type="ARBA" id="ARBA00022490"/>
    </source>
</evidence>
<feature type="binding site" evidence="14">
    <location>
        <position position="157"/>
    </location>
    <ligand>
        <name>Zn(2+)</name>
        <dbReference type="ChEBI" id="CHEBI:29105"/>
        <label>1</label>
    </ligand>
</feature>
<dbReference type="InterPro" id="IPR012724">
    <property type="entry name" value="DnaJ"/>
</dbReference>
<evidence type="ECO:0000256" key="10">
    <source>
        <dbReference type="ARBA" id="ARBA00023186"/>
    </source>
</evidence>
<feature type="binding site" evidence="14">
    <location>
        <position position="210"/>
    </location>
    <ligand>
        <name>Zn(2+)</name>
        <dbReference type="ChEBI" id="CHEBI:29105"/>
        <label>1</label>
    </ligand>
</feature>
<keyword evidence="3 14" id="KW-0963">Cytoplasm</keyword>
<dbReference type="InterPro" id="IPR008971">
    <property type="entry name" value="HSP40/DnaJ_pept-bd"/>
</dbReference>
<dbReference type="FunFam" id="2.60.260.20:FF:000004">
    <property type="entry name" value="Molecular chaperone DnaJ"/>
    <property type="match status" value="1"/>
</dbReference>
<feature type="repeat" description="CXXCXGXG motif" evidence="14">
    <location>
        <begin position="171"/>
        <end position="178"/>
    </location>
</feature>
<feature type="binding site" evidence="14">
    <location>
        <position position="196"/>
    </location>
    <ligand>
        <name>Zn(2+)</name>
        <dbReference type="ChEBI" id="CHEBI:29105"/>
        <label>2</label>
    </ligand>
</feature>
<keyword evidence="9 14" id="KW-0346">Stress response</keyword>
<dbReference type="PANTHER" id="PTHR43096:SF48">
    <property type="entry name" value="CHAPERONE PROTEIN DNAJ"/>
    <property type="match status" value="1"/>
</dbReference>
<dbReference type="Gene3D" id="2.60.260.20">
    <property type="entry name" value="Urease metallochaperone UreE, N-terminal domain"/>
    <property type="match status" value="2"/>
</dbReference>
<evidence type="ECO:0000256" key="11">
    <source>
        <dbReference type="ARBA" id="ARBA00053423"/>
    </source>
</evidence>
<dbReference type="PROSITE" id="PS00636">
    <property type="entry name" value="DNAJ_1"/>
    <property type="match status" value="1"/>
</dbReference>
<evidence type="ECO:0000259" key="17">
    <source>
        <dbReference type="PROSITE" id="PS51188"/>
    </source>
</evidence>
<evidence type="ECO:0000256" key="6">
    <source>
        <dbReference type="ARBA" id="ARBA00022737"/>
    </source>
</evidence>
<dbReference type="Pfam" id="PF01556">
    <property type="entry name" value="DnaJ_C"/>
    <property type="match status" value="1"/>
</dbReference>
<dbReference type="STRING" id="573024.SAMN05216208_1510"/>
<evidence type="ECO:0000313" key="18">
    <source>
        <dbReference type="EMBL" id="SIR93202.1"/>
    </source>
</evidence>
<dbReference type="NCBIfam" id="TIGR02349">
    <property type="entry name" value="DnaJ_bact"/>
    <property type="match status" value="1"/>
</dbReference>
<feature type="domain" description="CR-type" evidence="17">
    <location>
        <begin position="141"/>
        <end position="219"/>
    </location>
</feature>
<dbReference type="InterPro" id="IPR036869">
    <property type="entry name" value="J_dom_sf"/>
</dbReference>
<comment type="cofactor">
    <cofactor evidence="14">
        <name>Zn(2+)</name>
        <dbReference type="ChEBI" id="CHEBI:29105"/>
    </cofactor>
    <text evidence="14">Binds 2 Zn(2+) ions per monomer.</text>
</comment>
<evidence type="ECO:0000256" key="8">
    <source>
        <dbReference type="ARBA" id="ARBA00022833"/>
    </source>
</evidence>
<evidence type="ECO:0000256" key="14">
    <source>
        <dbReference type="HAMAP-Rule" id="MF_01152"/>
    </source>
</evidence>
<keyword evidence="10 14" id="KW-0143">Chaperone</keyword>
<evidence type="ECO:0000256" key="7">
    <source>
        <dbReference type="ARBA" id="ARBA00022771"/>
    </source>
</evidence>
<keyword evidence="19" id="KW-1185">Reference proteome</keyword>
<sequence length="382" mass="40833">MAKRDYYEVLGVARGASADEIKKAYRQKARALHPDSNKDNPNAEAQFKEVGEAYDVLKDAEKKAAYDRFGHAAFEGGMGGGGGRPGGPQGQGDFASAFSDVFDDLFGDFMGARGGGGRQRAARGSDLRYNMRVTLEEAYKGLQKTINVPTSVQCNSCDGSGAEGGAEPTTCPTCSGMGKVRAQQGFFTVERTCPTCSGMGQIVQNPCKSCGGQGRVEKDRALSVNIPAGVETGTRIRLSGEGEAGMRGGPPGDLYIFIEVTKHPLFEREETNLYCNVPVSMITAAIGGDIEVPTIDGGRSKVKIPEGSQSGRQMRLRGKGMPALRGGGSGDMFIELAVETPVNLTSRQKELLREFEALSEDNNPESKSFFKSVKSFWDSMKG</sequence>
<feature type="domain" description="J" evidence="16">
    <location>
        <begin position="5"/>
        <end position="70"/>
    </location>
</feature>
<keyword evidence="7 14" id="KW-0863">Zinc-finger</keyword>
<dbReference type="PRINTS" id="PR00625">
    <property type="entry name" value="JDOMAIN"/>
</dbReference>
<dbReference type="AlphaFoldDB" id="A0A1N7EYX8"/>
<feature type="repeat" description="CXXCXGXG motif" evidence="14">
    <location>
        <begin position="193"/>
        <end position="200"/>
    </location>
</feature>
<organism evidence="18 19">
    <name type="scientific">Roseovarius nanhaiticus</name>
    <dbReference type="NCBI Taxonomy" id="573024"/>
    <lineage>
        <taxon>Bacteria</taxon>
        <taxon>Pseudomonadati</taxon>
        <taxon>Pseudomonadota</taxon>
        <taxon>Alphaproteobacteria</taxon>
        <taxon>Rhodobacterales</taxon>
        <taxon>Roseobacteraceae</taxon>
        <taxon>Roseovarius</taxon>
    </lineage>
</organism>
<comment type="function">
    <text evidence="11 14">Participates actively in the response to hyperosmotic and heat shock by preventing the aggregation of stress-denatured proteins and by disaggregating proteins, also in an autonomous, DnaK-independent fashion. Unfolded proteins bind initially to DnaJ; upon interaction with the DnaJ-bound protein, DnaK hydrolyzes its bound ATP, resulting in the formation of a stable complex. GrpE releases ADP from DnaK; ATP binding to DnaK triggers the release of the substrate protein, thus completing the reaction cycle. Several rounds of ATP-dependent interactions between DnaJ, DnaK and GrpE are required for fully efficient folding. Also involved, together with DnaK and GrpE, in the DNA replication of plasmids through activation of initiation proteins.</text>
</comment>
<comment type="subcellular location">
    <subcellularLocation>
        <location evidence="1 14">Cytoplasm</location>
    </subcellularLocation>
</comment>
<dbReference type="InterPro" id="IPR036410">
    <property type="entry name" value="HSP_DnaJ_Cys-rich_dom_sf"/>
</dbReference>
<dbReference type="Pfam" id="PF00226">
    <property type="entry name" value="DnaJ"/>
    <property type="match status" value="1"/>
</dbReference>
<evidence type="ECO:0000256" key="15">
    <source>
        <dbReference type="PROSITE-ProRule" id="PRU00546"/>
    </source>
</evidence>
<dbReference type="PANTHER" id="PTHR43096">
    <property type="entry name" value="DNAJ HOMOLOG 1, MITOCHONDRIAL-RELATED"/>
    <property type="match status" value="1"/>
</dbReference>
<dbReference type="InterPro" id="IPR001623">
    <property type="entry name" value="DnaJ_domain"/>
</dbReference>
<evidence type="ECO:0000313" key="19">
    <source>
        <dbReference type="Proteomes" id="UP000186019"/>
    </source>
</evidence>
<dbReference type="OrthoDB" id="9779889at2"/>
<feature type="binding site" evidence="14">
    <location>
        <position position="171"/>
    </location>
    <ligand>
        <name>Zn(2+)</name>
        <dbReference type="ChEBI" id="CHEBI:29105"/>
        <label>2</label>
    </ligand>
</feature>
<dbReference type="GO" id="GO:0009408">
    <property type="term" value="P:response to heat"/>
    <property type="evidence" value="ECO:0007669"/>
    <property type="project" value="InterPro"/>
</dbReference>
<feature type="binding site" evidence="14">
    <location>
        <position position="174"/>
    </location>
    <ligand>
        <name>Zn(2+)</name>
        <dbReference type="ChEBI" id="CHEBI:29105"/>
        <label>2</label>
    </ligand>
</feature>
<dbReference type="InterPro" id="IPR002939">
    <property type="entry name" value="DnaJ_C"/>
</dbReference>
<dbReference type="SUPFAM" id="SSF49493">
    <property type="entry name" value="HSP40/DnaJ peptide-binding domain"/>
    <property type="match status" value="2"/>
</dbReference>
<feature type="repeat" description="CXXCXGXG motif" evidence="14">
    <location>
        <begin position="207"/>
        <end position="214"/>
    </location>
</feature>
<reference evidence="18 19" key="1">
    <citation type="submission" date="2017-01" db="EMBL/GenBank/DDBJ databases">
        <authorList>
            <person name="Mah S.A."/>
            <person name="Swanson W.J."/>
            <person name="Moy G.W."/>
            <person name="Vacquier V.D."/>
        </authorList>
    </citation>
    <scope>NUCLEOTIDE SEQUENCE [LARGE SCALE GENOMIC DNA]</scope>
    <source>
        <strain evidence="18 19">DSM 29590</strain>
    </source>
</reference>
<dbReference type="GO" id="GO:0031072">
    <property type="term" value="F:heat shock protein binding"/>
    <property type="evidence" value="ECO:0007669"/>
    <property type="project" value="InterPro"/>
</dbReference>
<dbReference type="FunFam" id="2.10.230.10:FF:000002">
    <property type="entry name" value="Molecular chaperone DnaJ"/>
    <property type="match status" value="1"/>
</dbReference>
<dbReference type="Gene3D" id="1.10.287.110">
    <property type="entry name" value="DnaJ domain"/>
    <property type="match status" value="1"/>
</dbReference>
<keyword evidence="6 14" id="KW-0677">Repeat</keyword>
<dbReference type="PROSITE" id="PS50076">
    <property type="entry name" value="DNAJ_2"/>
    <property type="match status" value="1"/>
</dbReference>
<comment type="domain">
    <text evidence="14">The J domain is necessary and sufficient to stimulate DnaK ATPase activity. Zinc center 1 plays an important role in the autonomous, DnaK-independent chaperone activity of DnaJ. Zinc center 2 is essential for interaction with DnaK and for DnaJ activity.</text>
</comment>
<dbReference type="Proteomes" id="UP000186019">
    <property type="component" value="Unassembled WGS sequence"/>
</dbReference>
<dbReference type="GO" id="GO:0051082">
    <property type="term" value="F:unfolded protein binding"/>
    <property type="evidence" value="ECO:0007669"/>
    <property type="project" value="UniProtKB-UniRule"/>
</dbReference>
<comment type="similarity">
    <text evidence="12 14">Belongs to the DnaJ family.</text>
</comment>
<gene>
    <name evidence="14" type="primary">dnaJ</name>
    <name evidence="18" type="ORF">SAMN05421666_0625</name>
</gene>
<evidence type="ECO:0000259" key="16">
    <source>
        <dbReference type="PROSITE" id="PS50076"/>
    </source>
</evidence>
<evidence type="ECO:0000256" key="4">
    <source>
        <dbReference type="ARBA" id="ARBA00022705"/>
    </source>
</evidence>
<feature type="binding site" evidence="14">
    <location>
        <position position="193"/>
    </location>
    <ligand>
        <name>Zn(2+)</name>
        <dbReference type="ChEBI" id="CHEBI:29105"/>
        <label>2</label>
    </ligand>
</feature>
<keyword evidence="4 14" id="KW-0235">DNA replication</keyword>
<comment type="subunit">
    <text evidence="2 14">Homodimer.</text>
</comment>
<dbReference type="HAMAP" id="MF_01152">
    <property type="entry name" value="DnaJ"/>
    <property type="match status" value="1"/>
</dbReference>
<dbReference type="FunFam" id="1.10.287.110:FF:000034">
    <property type="entry name" value="Chaperone protein DnaJ"/>
    <property type="match status" value="1"/>
</dbReference>